<evidence type="ECO:0000313" key="2">
    <source>
        <dbReference type="Proteomes" id="UP000291819"/>
    </source>
</evidence>
<evidence type="ECO:0000313" key="1">
    <source>
        <dbReference type="EMBL" id="TBO43632.1"/>
    </source>
</evidence>
<name>A0A4Q9HFC3_9SPHI</name>
<proteinExistence type="predicted"/>
<gene>
    <name evidence="1" type="ORF">EYS08_06690</name>
</gene>
<dbReference type="RefSeq" id="WP_131029279.1">
    <property type="nucleotide sequence ID" value="NZ_SIXF01000004.1"/>
</dbReference>
<dbReference type="Gene3D" id="3.40.50.12370">
    <property type="match status" value="1"/>
</dbReference>
<dbReference type="EMBL" id="SIXF01000004">
    <property type="protein sequence ID" value="TBO43632.1"/>
    <property type="molecule type" value="Genomic_DNA"/>
</dbReference>
<comment type="caution">
    <text evidence="1">The sequence shown here is derived from an EMBL/GenBank/DDBJ whole genome shotgun (WGS) entry which is preliminary data.</text>
</comment>
<reference evidence="1 2" key="1">
    <citation type="submission" date="2019-02" db="EMBL/GenBank/DDBJ databases">
        <title>Pedobacter kyonggii whole genome sequence analysis.</title>
        <authorList>
            <person name="Dahal R.H."/>
        </authorList>
    </citation>
    <scope>NUCLEOTIDE SEQUENCE [LARGE SCALE GENOMIC DNA]</scope>
    <source>
        <strain evidence="1 2">K-4-11-1</strain>
    </source>
</reference>
<dbReference type="SUPFAM" id="SSF52402">
    <property type="entry name" value="Adenine nucleotide alpha hydrolases-like"/>
    <property type="match status" value="2"/>
</dbReference>
<dbReference type="AlphaFoldDB" id="A0A4Q9HFC3"/>
<protein>
    <submittedName>
        <fullName evidence="1">Universal stress protein</fullName>
    </submittedName>
</protein>
<sequence>MKRITAVFDGLDFARSTMDFAIGYCKKSDAHLVGIFPESFLYHEYDFAELLGKNGISAVKIRHAVAKEAEKRARSRKLFADGCKKAKISYSISHPEGITIDEVLKESTFADLILIAKGERFSTIGTQLPSTFTRQLLSDSRCPVLLLNERTESPSHVVLLYDGKPGSVYAIKLFFSLFDAEEDTSTEVLYVTSSDSKSEIPDFEKIKALVECHRPGAIYTCISGPEKQSAIDYVQGLGPGALTVAGAYGRGSTSRWFIPSIADGLITQCKCSLLVAHNR</sequence>
<dbReference type="OrthoDB" id="641005at2"/>
<accession>A0A4Q9HFC3</accession>
<dbReference type="Proteomes" id="UP000291819">
    <property type="component" value="Unassembled WGS sequence"/>
</dbReference>
<keyword evidence="2" id="KW-1185">Reference proteome</keyword>
<organism evidence="1 2">
    <name type="scientific">Pedobacter kyonggii</name>
    <dbReference type="NCBI Taxonomy" id="1926871"/>
    <lineage>
        <taxon>Bacteria</taxon>
        <taxon>Pseudomonadati</taxon>
        <taxon>Bacteroidota</taxon>
        <taxon>Sphingobacteriia</taxon>
        <taxon>Sphingobacteriales</taxon>
        <taxon>Sphingobacteriaceae</taxon>
        <taxon>Pedobacter</taxon>
    </lineage>
</organism>